<dbReference type="EMBL" id="KI397373">
    <property type="protein sequence ID" value="ERM95868.1"/>
    <property type="molecule type" value="Genomic_DNA"/>
</dbReference>
<sequence>MEPQKLQEHFEDFYEDIYEALSKFGEGAARFKQGLGYSSGESTFQASSHSSLSNFVKATNTY</sequence>
<dbReference type="AlphaFoldDB" id="W1NK20"/>
<evidence type="ECO:0000313" key="2">
    <source>
        <dbReference type="Proteomes" id="UP000017836"/>
    </source>
</evidence>
<organism evidence="1 2">
    <name type="scientific">Amborella trichopoda</name>
    <dbReference type="NCBI Taxonomy" id="13333"/>
    <lineage>
        <taxon>Eukaryota</taxon>
        <taxon>Viridiplantae</taxon>
        <taxon>Streptophyta</taxon>
        <taxon>Embryophyta</taxon>
        <taxon>Tracheophyta</taxon>
        <taxon>Spermatophyta</taxon>
        <taxon>Magnoliopsida</taxon>
        <taxon>Amborellales</taxon>
        <taxon>Amborellaceae</taxon>
        <taxon>Amborella</taxon>
    </lineage>
</organism>
<reference evidence="2" key="1">
    <citation type="journal article" date="2013" name="Science">
        <title>The Amborella genome and the evolution of flowering plants.</title>
        <authorList>
            <consortium name="Amborella Genome Project"/>
        </authorList>
    </citation>
    <scope>NUCLEOTIDE SEQUENCE [LARGE SCALE GENOMIC DNA]</scope>
</reference>
<dbReference type="Gramene" id="ERM95868">
    <property type="protein sequence ID" value="ERM95868"/>
    <property type="gene ID" value="AMTR_s00060p00127070"/>
</dbReference>
<keyword evidence="2" id="KW-1185">Reference proteome</keyword>
<protein>
    <submittedName>
        <fullName evidence="1">Uncharacterized protein</fullName>
    </submittedName>
</protein>
<accession>W1NK20</accession>
<evidence type="ECO:0000313" key="1">
    <source>
        <dbReference type="EMBL" id="ERM95868.1"/>
    </source>
</evidence>
<dbReference type="Proteomes" id="UP000017836">
    <property type="component" value="Unassembled WGS sequence"/>
</dbReference>
<dbReference type="HOGENOM" id="CLU_2907090_0_0_1"/>
<proteinExistence type="predicted"/>
<name>W1NK20_AMBTC</name>
<gene>
    <name evidence="1" type="ORF">AMTR_s00060p00127070</name>
</gene>